<dbReference type="InterPro" id="IPR054726">
    <property type="entry name" value="Ubiq_DUF569-assoc"/>
</dbReference>
<evidence type="ECO:0000259" key="1">
    <source>
        <dbReference type="Pfam" id="PF04601"/>
    </source>
</evidence>
<reference evidence="3" key="1">
    <citation type="submission" date="2023-05" db="EMBL/GenBank/DDBJ databases">
        <title>Genome and transcriptome analyses reveal genes involved in the formation of fine ridges on petal epidermal cells in Hibiscus trionum.</title>
        <authorList>
            <person name="Koshimizu S."/>
            <person name="Masuda S."/>
            <person name="Ishii T."/>
            <person name="Shirasu K."/>
            <person name="Hoshino A."/>
            <person name="Arita M."/>
        </authorList>
    </citation>
    <scope>NUCLEOTIDE SEQUENCE</scope>
    <source>
        <strain evidence="3">Hamamatsu line</strain>
    </source>
</reference>
<dbReference type="EMBL" id="BSYR01000038">
    <property type="protein sequence ID" value="GMJ04176.1"/>
    <property type="molecule type" value="Genomic_DNA"/>
</dbReference>
<evidence type="ECO:0000313" key="3">
    <source>
        <dbReference type="EMBL" id="GMJ04176.1"/>
    </source>
</evidence>
<name>A0A9W7IWZ8_HIBTR</name>
<dbReference type="PANTHER" id="PTHR31205:SF77">
    <property type="entry name" value="CROSS-LINKING PROTEIN, PUTATIVE (DUF569)-RELATED"/>
    <property type="match status" value="1"/>
</dbReference>
<dbReference type="PANTHER" id="PTHR31205">
    <property type="entry name" value="ACTIN CROSS-LINKING PROTEIN (DUF569)"/>
    <property type="match status" value="1"/>
</dbReference>
<organism evidence="3 4">
    <name type="scientific">Hibiscus trionum</name>
    <name type="common">Flower of an hour</name>
    <dbReference type="NCBI Taxonomy" id="183268"/>
    <lineage>
        <taxon>Eukaryota</taxon>
        <taxon>Viridiplantae</taxon>
        <taxon>Streptophyta</taxon>
        <taxon>Embryophyta</taxon>
        <taxon>Tracheophyta</taxon>
        <taxon>Spermatophyta</taxon>
        <taxon>Magnoliopsida</taxon>
        <taxon>eudicotyledons</taxon>
        <taxon>Gunneridae</taxon>
        <taxon>Pentapetalae</taxon>
        <taxon>rosids</taxon>
        <taxon>malvids</taxon>
        <taxon>Malvales</taxon>
        <taxon>Malvaceae</taxon>
        <taxon>Malvoideae</taxon>
        <taxon>Hibiscus</taxon>
    </lineage>
</organism>
<sequence length="299" mass="33975">MEIFEEASVVRLRSHHEKYLLADDDEENVCQERGGNVENARWTVELVEYNTTHIRLKSCYGKYLTAFNMPLLLGLTGKKVLQSLPKRLDSSVEWEPIQEGSLIRLKTRYGQYLRANAGLPPWRNRITHDIPYRTSHQDWILWHVDVLRYRGDEGIPARPPPPPPGQEFINGYDTNEGLEDTGSPLKLTLSGPRTAGFESDDSAAEPVKGRVIKYEVVDDNGDVDQKIGEHSFTFKGNTLEELKKALEEKISAKEEFCLCSRNPLNGKLYPLRLHLPPNNAAMQVVIVPLTSKVAEDLWL</sequence>
<comment type="caution">
    <text evidence="3">The sequence shown here is derived from an EMBL/GenBank/DDBJ whole genome shotgun (WGS) entry which is preliminary data.</text>
</comment>
<evidence type="ECO:0000313" key="4">
    <source>
        <dbReference type="Proteomes" id="UP001165190"/>
    </source>
</evidence>
<feature type="domain" description="DUF569" evidence="1">
    <location>
        <begin position="1"/>
        <end position="142"/>
    </location>
</feature>
<dbReference type="Pfam" id="PF04601">
    <property type="entry name" value="DUF569"/>
    <property type="match status" value="1"/>
</dbReference>
<proteinExistence type="predicted"/>
<dbReference type="InterPro" id="IPR008999">
    <property type="entry name" value="Actin-crosslinking"/>
</dbReference>
<dbReference type="OrthoDB" id="2432302at2759"/>
<dbReference type="Pfam" id="PF22932">
    <property type="entry name" value="Ubiq_DUF_assoc"/>
    <property type="match status" value="1"/>
</dbReference>
<dbReference type="CDD" id="cd23340">
    <property type="entry name" value="beta-trefoil_FSCN_ACP-like"/>
    <property type="match status" value="1"/>
</dbReference>
<accession>A0A9W7IWZ8</accession>
<gene>
    <name evidence="3" type="ORF">HRI_004086800</name>
</gene>
<dbReference type="SUPFAM" id="SSF50405">
    <property type="entry name" value="Actin-crosslinking proteins"/>
    <property type="match status" value="1"/>
</dbReference>
<dbReference type="FunFam" id="2.80.10.50:FF:000067">
    <property type="entry name" value="BnaC05g19630D protein"/>
    <property type="match status" value="1"/>
</dbReference>
<protein>
    <submittedName>
        <fullName evidence="3">CROLIN 1</fullName>
    </submittedName>
</protein>
<dbReference type="Gene3D" id="2.80.10.50">
    <property type="match status" value="1"/>
</dbReference>
<feature type="domain" description="DUF569" evidence="2">
    <location>
        <begin position="209"/>
        <end position="287"/>
    </location>
</feature>
<dbReference type="AlphaFoldDB" id="A0A9W7IWZ8"/>
<evidence type="ECO:0000259" key="2">
    <source>
        <dbReference type="Pfam" id="PF22932"/>
    </source>
</evidence>
<dbReference type="InterPro" id="IPR007679">
    <property type="entry name" value="DUF569"/>
</dbReference>
<keyword evidence="4" id="KW-1185">Reference proteome</keyword>
<dbReference type="Proteomes" id="UP001165190">
    <property type="component" value="Unassembled WGS sequence"/>
</dbReference>